<evidence type="ECO:0000256" key="8">
    <source>
        <dbReference type="ARBA" id="ARBA00023026"/>
    </source>
</evidence>
<dbReference type="GO" id="GO:0003700">
    <property type="term" value="F:DNA-binding transcription factor activity"/>
    <property type="evidence" value="ECO:0007669"/>
    <property type="project" value="TreeGrafter"/>
</dbReference>
<gene>
    <name evidence="15" type="ORF">H4F98_12885</name>
</gene>
<dbReference type="FunFam" id="1.10.10.10:FF:000028">
    <property type="entry name" value="Fumarate/nitrate reduction transcriptional regulator Fnr"/>
    <property type="match status" value="1"/>
</dbReference>
<comment type="subunit">
    <text evidence="2">Homodimer.</text>
</comment>
<dbReference type="SUPFAM" id="SSF46785">
    <property type="entry name" value="Winged helix' DNA-binding domain"/>
    <property type="match status" value="1"/>
</dbReference>
<feature type="region of interest" description="Disordered" evidence="13">
    <location>
        <begin position="336"/>
        <end position="371"/>
    </location>
</feature>
<dbReference type="CDD" id="cd00038">
    <property type="entry name" value="CAP_ED"/>
    <property type="match status" value="1"/>
</dbReference>
<evidence type="ECO:0000256" key="5">
    <source>
        <dbReference type="ARBA" id="ARBA00022533"/>
    </source>
</evidence>
<dbReference type="InterPro" id="IPR036388">
    <property type="entry name" value="WH-like_DNA-bd_sf"/>
</dbReference>
<keyword evidence="5" id="KW-0021">Allosteric enzyme</keyword>
<evidence type="ECO:0000256" key="4">
    <source>
        <dbReference type="ARBA" id="ARBA00022491"/>
    </source>
</evidence>
<evidence type="ECO:0000256" key="11">
    <source>
        <dbReference type="ARBA" id="ARBA00023163"/>
    </source>
</evidence>
<keyword evidence="4" id="KW-0678">Repressor</keyword>
<dbReference type="GO" id="GO:0005829">
    <property type="term" value="C:cytosol"/>
    <property type="evidence" value="ECO:0007669"/>
    <property type="project" value="TreeGrafter"/>
</dbReference>
<dbReference type="SMART" id="SM00419">
    <property type="entry name" value="HTH_CRP"/>
    <property type="match status" value="1"/>
</dbReference>
<protein>
    <recommendedName>
        <fullName evidence="3">CRP-like protein Clp</fullName>
    </recommendedName>
    <alternativeName>
        <fullName evidence="12">Catabolite activation-like protein</fullName>
    </alternativeName>
</protein>
<evidence type="ECO:0000259" key="14">
    <source>
        <dbReference type="PROSITE" id="PS51063"/>
    </source>
</evidence>
<dbReference type="InterPro" id="IPR012318">
    <property type="entry name" value="HTH_CRP"/>
</dbReference>
<dbReference type="Pfam" id="PF00027">
    <property type="entry name" value="cNMP_binding"/>
    <property type="match status" value="1"/>
</dbReference>
<evidence type="ECO:0000256" key="12">
    <source>
        <dbReference type="ARBA" id="ARBA00031697"/>
    </source>
</evidence>
<dbReference type="Pfam" id="PF13545">
    <property type="entry name" value="HTH_Crp_2"/>
    <property type="match status" value="1"/>
</dbReference>
<dbReference type="GO" id="GO:0003677">
    <property type="term" value="F:DNA binding"/>
    <property type="evidence" value="ECO:0007669"/>
    <property type="project" value="UniProtKB-KW"/>
</dbReference>
<keyword evidence="9" id="KW-0238">DNA-binding</keyword>
<keyword evidence="10" id="KW-0010">Activator</keyword>
<dbReference type="CDD" id="cd00092">
    <property type="entry name" value="HTH_CRP"/>
    <property type="match status" value="1"/>
</dbReference>
<feature type="domain" description="HTH crp-type" evidence="14">
    <location>
        <begin position="214"/>
        <end position="287"/>
    </location>
</feature>
<dbReference type="EMBL" id="JACHTF010000015">
    <property type="protein sequence ID" value="MBB1061462.1"/>
    <property type="molecule type" value="Genomic_DNA"/>
</dbReference>
<dbReference type="InterPro" id="IPR050397">
    <property type="entry name" value="Env_Response_Regulators"/>
</dbReference>
<evidence type="ECO:0000256" key="6">
    <source>
        <dbReference type="ARBA" id="ARBA00022636"/>
    </source>
</evidence>
<evidence type="ECO:0000313" key="15">
    <source>
        <dbReference type="EMBL" id="MBB1061462.1"/>
    </source>
</evidence>
<dbReference type="SUPFAM" id="SSF51206">
    <property type="entry name" value="cAMP-binding domain-like"/>
    <property type="match status" value="1"/>
</dbReference>
<keyword evidence="7" id="KW-0805">Transcription regulation</keyword>
<evidence type="ECO:0000256" key="9">
    <source>
        <dbReference type="ARBA" id="ARBA00023125"/>
    </source>
</evidence>
<dbReference type="PROSITE" id="PS51063">
    <property type="entry name" value="HTH_CRP_2"/>
    <property type="match status" value="1"/>
</dbReference>
<evidence type="ECO:0000313" key="16">
    <source>
        <dbReference type="Proteomes" id="UP000523196"/>
    </source>
</evidence>
<evidence type="ECO:0000256" key="7">
    <source>
        <dbReference type="ARBA" id="ARBA00023015"/>
    </source>
</evidence>
<dbReference type="PANTHER" id="PTHR24567:SF75">
    <property type="entry name" value="FUMARATE AND NITRATE REDUCTION REGULATORY PROTEIN"/>
    <property type="match status" value="1"/>
</dbReference>
<keyword evidence="6" id="KW-0973">c-di-GMP</keyword>
<comment type="subcellular location">
    <subcellularLocation>
        <location evidence="1">Cytoplasm</location>
    </subcellularLocation>
</comment>
<dbReference type="SMART" id="SM00100">
    <property type="entry name" value="cNMP"/>
    <property type="match status" value="1"/>
</dbReference>
<dbReference type="GO" id="GO:0003824">
    <property type="term" value="F:catalytic activity"/>
    <property type="evidence" value="ECO:0007669"/>
    <property type="project" value="UniProtKB-KW"/>
</dbReference>
<dbReference type="PRINTS" id="PR00034">
    <property type="entry name" value="HTHCRP"/>
</dbReference>
<dbReference type="Gene3D" id="1.10.10.10">
    <property type="entry name" value="Winged helix-like DNA-binding domain superfamily/Winged helix DNA-binding domain"/>
    <property type="match status" value="1"/>
</dbReference>
<evidence type="ECO:0000256" key="10">
    <source>
        <dbReference type="ARBA" id="ARBA00023159"/>
    </source>
</evidence>
<sequence>MRSIHVGYAHRMRAWRTRALILVKPHDRRGGSVALQDVTNGYRVEVTASAAASSLILVSDEDAIMSETVCAPTRAACSARSPALGDPVPADLEAHLAALPLQRRRLQRKQVLFRTGQPCHSLFLVHAGLFKTCVLSEDGREKITGFHLRGDLLGVDSFDMPVHACDAFALDTCEAWELPFAELRRTPGLLRHVTAMLAGTIRNDWRWMLALGTLSAEQRVAAFLLDLSARHAALGFSDRQLMLRMTRAELGNFLALQLETVTRALSRLASTGLIDVDGRAIRIADPAALAAMLAQPRPCAGCDPRPIPGGCAGRRPRAAPSDRVCATVRNLKVERSRWPARRNRRPAALPGADEATALPVPAPPHSFRRPA</sequence>
<dbReference type="InterPro" id="IPR018490">
    <property type="entry name" value="cNMP-bd_dom_sf"/>
</dbReference>
<evidence type="ECO:0000256" key="1">
    <source>
        <dbReference type="ARBA" id="ARBA00004496"/>
    </source>
</evidence>
<evidence type="ECO:0000256" key="13">
    <source>
        <dbReference type="SAM" id="MobiDB-lite"/>
    </source>
</evidence>
<evidence type="ECO:0000256" key="2">
    <source>
        <dbReference type="ARBA" id="ARBA00011738"/>
    </source>
</evidence>
<proteinExistence type="predicted"/>
<dbReference type="Proteomes" id="UP000523196">
    <property type="component" value="Unassembled WGS sequence"/>
</dbReference>
<comment type="caution">
    <text evidence="15">The sequence shown here is derived from an EMBL/GenBank/DDBJ whole genome shotgun (WGS) entry which is preliminary data.</text>
</comment>
<dbReference type="Gene3D" id="2.60.120.10">
    <property type="entry name" value="Jelly Rolls"/>
    <property type="match status" value="1"/>
</dbReference>
<reference evidence="15 16" key="1">
    <citation type="submission" date="2020-08" db="EMBL/GenBank/DDBJ databases">
        <authorList>
            <person name="Xu S."/>
            <person name="Li A."/>
        </authorList>
    </citation>
    <scope>NUCLEOTIDE SEQUENCE [LARGE SCALE GENOMIC DNA]</scope>
    <source>
        <strain evidence="15 16">119BY6-57</strain>
    </source>
</reference>
<keyword evidence="8" id="KW-0843">Virulence</keyword>
<keyword evidence="11" id="KW-0804">Transcription</keyword>
<name>A0A7W3TN98_9GAMM</name>
<dbReference type="InterPro" id="IPR036390">
    <property type="entry name" value="WH_DNA-bd_sf"/>
</dbReference>
<evidence type="ECO:0000256" key="3">
    <source>
        <dbReference type="ARBA" id="ARBA00020769"/>
    </source>
</evidence>
<accession>A0A7W3TN98</accession>
<dbReference type="InterPro" id="IPR014710">
    <property type="entry name" value="RmlC-like_jellyroll"/>
</dbReference>
<keyword evidence="16" id="KW-1185">Reference proteome</keyword>
<organism evidence="15 16">
    <name type="scientific">Marilutibacter spongiae</name>
    <dbReference type="NCBI Taxonomy" id="2025720"/>
    <lineage>
        <taxon>Bacteria</taxon>
        <taxon>Pseudomonadati</taxon>
        <taxon>Pseudomonadota</taxon>
        <taxon>Gammaproteobacteria</taxon>
        <taxon>Lysobacterales</taxon>
        <taxon>Lysobacteraceae</taxon>
        <taxon>Marilutibacter</taxon>
    </lineage>
</organism>
<dbReference type="AlphaFoldDB" id="A0A7W3TN98"/>
<dbReference type="InterPro" id="IPR000595">
    <property type="entry name" value="cNMP-bd_dom"/>
</dbReference>
<dbReference type="PANTHER" id="PTHR24567">
    <property type="entry name" value="CRP FAMILY TRANSCRIPTIONAL REGULATORY PROTEIN"/>
    <property type="match status" value="1"/>
</dbReference>